<proteinExistence type="predicted"/>
<dbReference type="AlphaFoldDB" id="A0A5N7MQJ5"/>
<reference evidence="1 2" key="1">
    <citation type="journal article" date="2019" name="Syst. Appl. Microbiol.">
        <title>Microvirga tunisiensis sp. nov., a root nodule symbiotic bacterium isolated from Lupinus micranthus and L. luteus grown in Northern Tunisia.</title>
        <authorList>
            <person name="Msaddak A."/>
            <person name="Rejili M."/>
            <person name="Duran D."/>
            <person name="Mars M."/>
            <person name="Palacios J.M."/>
            <person name="Ruiz-Argueso T."/>
            <person name="Rey L."/>
            <person name="Imperial J."/>
        </authorList>
    </citation>
    <scope>NUCLEOTIDE SEQUENCE [LARGE SCALE GENOMIC DNA]</scope>
    <source>
        <strain evidence="1 2">Lmie10</strain>
    </source>
</reference>
<protein>
    <submittedName>
        <fullName evidence="1">Phage tail assembly chaperone</fullName>
    </submittedName>
</protein>
<dbReference type="Pfam" id="PF09550">
    <property type="entry name" value="Phage_TAC_6"/>
    <property type="match status" value="1"/>
</dbReference>
<sequence length="74" mass="8211">MAKPSGSAGCEPHAFPWDDALTLALSILRWSPETFWRATPRELVAAWEGLCGGRRSEPALNGDLRRLMEAFPDQ</sequence>
<gene>
    <name evidence="1" type="ORF">FS320_13775</name>
</gene>
<accession>A0A5N7MQJ5</accession>
<evidence type="ECO:0000313" key="2">
    <source>
        <dbReference type="Proteomes" id="UP000403266"/>
    </source>
</evidence>
<dbReference type="InterPro" id="IPR019056">
    <property type="entry name" value="Phage_TAC_6"/>
</dbReference>
<keyword evidence="2" id="KW-1185">Reference proteome</keyword>
<evidence type="ECO:0000313" key="1">
    <source>
        <dbReference type="EMBL" id="MPR26266.1"/>
    </source>
</evidence>
<name>A0A5N7MQJ5_9HYPH</name>
<dbReference type="EMBL" id="VOSK01000044">
    <property type="protein sequence ID" value="MPR26266.1"/>
    <property type="molecule type" value="Genomic_DNA"/>
</dbReference>
<dbReference type="Proteomes" id="UP000403266">
    <property type="component" value="Unassembled WGS sequence"/>
</dbReference>
<organism evidence="1 2">
    <name type="scientific">Microvirga tunisiensis</name>
    <dbReference type="NCBI Taxonomy" id="2108360"/>
    <lineage>
        <taxon>Bacteria</taxon>
        <taxon>Pseudomonadati</taxon>
        <taxon>Pseudomonadota</taxon>
        <taxon>Alphaproteobacteria</taxon>
        <taxon>Hyphomicrobiales</taxon>
        <taxon>Methylobacteriaceae</taxon>
        <taxon>Microvirga</taxon>
    </lineage>
</organism>
<comment type="caution">
    <text evidence="1">The sequence shown here is derived from an EMBL/GenBank/DDBJ whole genome shotgun (WGS) entry which is preliminary data.</text>
</comment>